<evidence type="ECO:0000313" key="2">
    <source>
        <dbReference type="EMBL" id="KLO10767.1"/>
    </source>
</evidence>
<name>A0A0H2RGR1_9AGAM</name>
<dbReference type="Pfam" id="PF19271">
    <property type="entry name" value="Nis1"/>
    <property type="match status" value="1"/>
</dbReference>
<dbReference type="Proteomes" id="UP000053477">
    <property type="component" value="Unassembled WGS sequence"/>
</dbReference>
<reference evidence="2 3" key="1">
    <citation type="submission" date="2015-04" db="EMBL/GenBank/DDBJ databases">
        <title>Complete genome sequence of Schizopora paradoxa KUC8140, a cosmopolitan wood degrader in East Asia.</title>
        <authorList>
            <consortium name="DOE Joint Genome Institute"/>
            <person name="Min B."/>
            <person name="Park H."/>
            <person name="Jang Y."/>
            <person name="Kim J.-J."/>
            <person name="Kim K.H."/>
            <person name="Pangilinan J."/>
            <person name="Lipzen A."/>
            <person name="Riley R."/>
            <person name="Grigoriev I.V."/>
            <person name="Spatafora J.W."/>
            <person name="Choi I.-G."/>
        </authorList>
    </citation>
    <scope>NUCLEOTIDE SEQUENCE [LARGE SCALE GENOMIC DNA]</scope>
    <source>
        <strain evidence="2 3">KUC8140</strain>
    </source>
</reference>
<evidence type="ECO:0000313" key="3">
    <source>
        <dbReference type="Proteomes" id="UP000053477"/>
    </source>
</evidence>
<sequence>MKTIFAVVALAASAFAQTVNIGFPLPGQNISAGSSVNVQVEEGRQLDALTEIGIAVTLQHCQQNPCEDVSEDLGTIFFAGPFQPQNFQPPASSGEPYQNFTVNIPSSFAKGPAVFSVPHAALFGLGPEFFTQISNVTVNIV</sequence>
<dbReference type="InterPro" id="IPR045469">
    <property type="entry name" value="Nis1"/>
</dbReference>
<feature type="chain" id="PRO_5005201733" description="Phosphatidylglycerol/phosphatidylinositol transfer protein" evidence="1">
    <location>
        <begin position="17"/>
        <end position="141"/>
    </location>
</feature>
<accession>A0A0H2RGR1</accession>
<evidence type="ECO:0000256" key="1">
    <source>
        <dbReference type="SAM" id="SignalP"/>
    </source>
</evidence>
<proteinExistence type="predicted"/>
<feature type="signal peptide" evidence="1">
    <location>
        <begin position="1"/>
        <end position="16"/>
    </location>
</feature>
<protein>
    <recommendedName>
        <fullName evidence="4">Phosphatidylglycerol/phosphatidylinositol transfer protein</fullName>
    </recommendedName>
</protein>
<dbReference type="AlphaFoldDB" id="A0A0H2RGR1"/>
<gene>
    <name evidence="2" type="ORF">SCHPADRAFT_502195</name>
</gene>
<evidence type="ECO:0008006" key="4">
    <source>
        <dbReference type="Google" id="ProtNLM"/>
    </source>
</evidence>
<dbReference type="EMBL" id="KQ086017">
    <property type="protein sequence ID" value="KLO10767.1"/>
    <property type="molecule type" value="Genomic_DNA"/>
</dbReference>
<keyword evidence="3" id="KW-1185">Reference proteome</keyword>
<organism evidence="2 3">
    <name type="scientific">Schizopora paradoxa</name>
    <dbReference type="NCBI Taxonomy" id="27342"/>
    <lineage>
        <taxon>Eukaryota</taxon>
        <taxon>Fungi</taxon>
        <taxon>Dikarya</taxon>
        <taxon>Basidiomycota</taxon>
        <taxon>Agaricomycotina</taxon>
        <taxon>Agaricomycetes</taxon>
        <taxon>Hymenochaetales</taxon>
        <taxon>Schizoporaceae</taxon>
        <taxon>Schizopora</taxon>
    </lineage>
</organism>
<keyword evidence="1" id="KW-0732">Signal</keyword>
<dbReference type="InParanoid" id="A0A0H2RGR1"/>
<dbReference type="OrthoDB" id="2841294at2759"/>